<reference evidence="8 9" key="1">
    <citation type="submission" date="2019-06" db="EMBL/GenBank/DDBJ databases">
        <title>Genome of Methylobacterium sp. 17Sr1-39.</title>
        <authorList>
            <person name="Seo T."/>
        </authorList>
    </citation>
    <scope>NUCLEOTIDE SEQUENCE [LARGE SCALE GENOMIC DNA]</scope>
    <source>
        <strain evidence="8 9">17Sr1-39</strain>
    </source>
</reference>
<evidence type="ECO:0000256" key="2">
    <source>
        <dbReference type="ARBA" id="ARBA00022452"/>
    </source>
</evidence>
<dbReference type="GO" id="GO:0015288">
    <property type="term" value="F:porin activity"/>
    <property type="evidence" value="ECO:0007669"/>
    <property type="project" value="TreeGrafter"/>
</dbReference>
<feature type="region of interest" description="Disordered" evidence="6">
    <location>
        <begin position="1"/>
        <end position="40"/>
    </location>
</feature>
<dbReference type="GO" id="GO:0009279">
    <property type="term" value="C:cell outer membrane"/>
    <property type="evidence" value="ECO:0007669"/>
    <property type="project" value="UniProtKB-SubCell"/>
</dbReference>
<keyword evidence="9" id="KW-1185">Reference proteome</keyword>
<protein>
    <submittedName>
        <fullName evidence="8">TolC family protein</fullName>
    </submittedName>
</protein>
<dbReference type="Proteomes" id="UP000305267">
    <property type="component" value="Unassembled WGS sequence"/>
</dbReference>
<keyword evidence="2" id="KW-1134">Transmembrane beta strand</keyword>
<comment type="subcellular location">
    <subcellularLocation>
        <location evidence="1">Cell outer membrane</location>
    </subcellularLocation>
</comment>
<evidence type="ECO:0000256" key="5">
    <source>
        <dbReference type="ARBA" id="ARBA00023237"/>
    </source>
</evidence>
<keyword evidence="5" id="KW-0998">Cell outer membrane</keyword>
<comment type="caution">
    <text evidence="8">The sequence shown here is derived from an EMBL/GenBank/DDBJ whole genome shotgun (WGS) entry which is preliminary data.</text>
</comment>
<accession>A0A5C4L729</accession>
<evidence type="ECO:0000256" key="1">
    <source>
        <dbReference type="ARBA" id="ARBA00004442"/>
    </source>
</evidence>
<keyword evidence="4 7" id="KW-0472">Membrane</keyword>
<keyword evidence="7" id="KW-1133">Transmembrane helix</keyword>
<dbReference type="InterPro" id="IPR051906">
    <property type="entry name" value="TolC-like"/>
</dbReference>
<gene>
    <name evidence="8" type="ORF">FF100_33325</name>
</gene>
<dbReference type="PANTHER" id="PTHR30026">
    <property type="entry name" value="OUTER MEMBRANE PROTEIN TOLC"/>
    <property type="match status" value="1"/>
</dbReference>
<evidence type="ECO:0000313" key="9">
    <source>
        <dbReference type="Proteomes" id="UP000305267"/>
    </source>
</evidence>
<keyword evidence="3 7" id="KW-0812">Transmembrane</keyword>
<dbReference type="PANTHER" id="PTHR30026:SF20">
    <property type="entry name" value="OUTER MEMBRANE PROTEIN TOLC"/>
    <property type="match status" value="1"/>
</dbReference>
<dbReference type="GO" id="GO:0015562">
    <property type="term" value="F:efflux transmembrane transporter activity"/>
    <property type="evidence" value="ECO:0007669"/>
    <property type="project" value="InterPro"/>
</dbReference>
<evidence type="ECO:0000256" key="7">
    <source>
        <dbReference type="SAM" id="Phobius"/>
    </source>
</evidence>
<sequence>MRRREGMRRGPGQEPDLDGSFTMPDERVGGARAGSRGFPSALAPGREAGIMAQVRPSDRRCIRRIGAVLLGAAILTTAMVGCTVKPQPLGQAELGAYAADKLRRVGSDQPLPGPRIDLYEAFARALKYNLDQRVEIMQTAVRARELSFASYSMLPNFVANSAYAGRDNYAASSSISVLSQRQSLEPSYSQDKNFVFGDLSLSWNILDFGLSYVRARQAADAVLIAEETRRRVVSRIIEDVRTAYWRALTSERLASRLRALEGRTQTAIGDARRLYAERQTSPITALTYERELIEIRREAQRVEADLLVARSQLASLMNLPPDLPFRLAEMEGVEAGLKLGVADSDLVRVALENRSELREVAYRQRINSREATAALLEMLPGFNVIVGANADSNRLLYNSNWVGWGARASWNLLSVFRYPERSGLIDAQDALLDKRALAVTMAVMTQVHVSRIRHALAMREFETAAAFRRVQRRIVGQMRASAAALSASEQTLIREEMNTLIAEVKFDLAHAAVQNARANVFASLGLDSFPLATIDGQDLEGLTQAVRTSWLGIGAVLAEAPPIPRVPVAPPLMLRR</sequence>
<dbReference type="SUPFAM" id="SSF56954">
    <property type="entry name" value="Outer membrane efflux proteins (OEP)"/>
    <property type="match status" value="1"/>
</dbReference>
<evidence type="ECO:0000313" key="8">
    <source>
        <dbReference type="EMBL" id="TNC07184.1"/>
    </source>
</evidence>
<dbReference type="OrthoDB" id="9764652at2"/>
<evidence type="ECO:0000256" key="4">
    <source>
        <dbReference type="ARBA" id="ARBA00023136"/>
    </source>
</evidence>
<name>A0A5C4L729_9HYPH</name>
<dbReference type="GO" id="GO:1990281">
    <property type="term" value="C:efflux pump complex"/>
    <property type="evidence" value="ECO:0007669"/>
    <property type="project" value="TreeGrafter"/>
</dbReference>
<organism evidence="8 9">
    <name type="scientific">Methylobacterium terricola</name>
    <dbReference type="NCBI Taxonomy" id="2583531"/>
    <lineage>
        <taxon>Bacteria</taxon>
        <taxon>Pseudomonadati</taxon>
        <taxon>Pseudomonadota</taxon>
        <taxon>Alphaproteobacteria</taxon>
        <taxon>Hyphomicrobiales</taxon>
        <taxon>Methylobacteriaceae</taxon>
        <taxon>Methylobacterium</taxon>
    </lineage>
</organism>
<dbReference type="Gene3D" id="1.20.1600.10">
    <property type="entry name" value="Outer membrane efflux proteins (OEP)"/>
    <property type="match status" value="1"/>
</dbReference>
<evidence type="ECO:0000256" key="3">
    <source>
        <dbReference type="ARBA" id="ARBA00022692"/>
    </source>
</evidence>
<proteinExistence type="predicted"/>
<dbReference type="EMBL" id="VDDA01000040">
    <property type="protein sequence ID" value="TNC07184.1"/>
    <property type="molecule type" value="Genomic_DNA"/>
</dbReference>
<dbReference type="AlphaFoldDB" id="A0A5C4L729"/>
<feature type="transmembrane region" description="Helical" evidence="7">
    <location>
        <begin position="61"/>
        <end position="81"/>
    </location>
</feature>
<evidence type="ECO:0000256" key="6">
    <source>
        <dbReference type="SAM" id="MobiDB-lite"/>
    </source>
</evidence>